<dbReference type="AlphaFoldDB" id="A0A6J7DIL7"/>
<name>A0A6J7DIL7_9ZZZZ</name>
<dbReference type="PANTHER" id="PTHR30290:SF65">
    <property type="entry name" value="MONOACYL PHOSPHATIDYLINOSITOL TETRAMANNOSIDE-BINDING PROTEIN LPQW-RELATED"/>
    <property type="match status" value="1"/>
</dbReference>
<evidence type="ECO:0000313" key="6">
    <source>
        <dbReference type="EMBL" id="CAB4870507.1"/>
    </source>
</evidence>
<dbReference type="InterPro" id="IPR039424">
    <property type="entry name" value="SBP_5"/>
</dbReference>
<dbReference type="EMBL" id="CAESAE010000011">
    <property type="protein sequence ID" value="CAB4344789.1"/>
    <property type="molecule type" value="Genomic_DNA"/>
</dbReference>
<protein>
    <submittedName>
        <fullName evidence="6">Unannotated protein</fullName>
    </submittedName>
</protein>
<proteinExistence type="predicted"/>
<evidence type="ECO:0000313" key="9">
    <source>
        <dbReference type="EMBL" id="CAB5074356.1"/>
    </source>
</evidence>
<dbReference type="EMBL" id="CAFABH010000019">
    <property type="protein sequence ID" value="CAB4831258.1"/>
    <property type="molecule type" value="Genomic_DNA"/>
</dbReference>
<evidence type="ECO:0000313" key="3">
    <source>
        <dbReference type="EMBL" id="CAB4732273.1"/>
    </source>
</evidence>
<dbReference type="Gene3D" id="3.10.105.10">
    <property type="entry name" value="Dipeptide-binding Protein, Domain 3"/>
    <property type="match status" value="1"/>
</dbReference>
<sequence length="621" mass="65644">MKSARFARTAVALVASVGLVVGVIAPAHAATRTTVVIVTSNAETSLNPGTPDTNLTINTDIAYLTGSGFNYYTDKKELVKNTIFGSYAKVSKASDKTLVVKYTINAGRKWSDGTPITAVDLLLSHILMSSKYSVKAGLGDPTNADVAPAFNSGNYGGTYDSHVVGLPEVSADKMSVTITYDSPIANWDLMGPGPAPVHTLVLMAEGKKTLGTAAENTAATAKFLDYFTSYNTAALKKIGKVWSEDYNITAVDSSTNPLLLVGNGGYVVTGAVSDQTLTLGVNDNYNSGPALSGIKTIVFKMIGDGTAAAQALANKEVDIYQGQPTADSVKQLKAIEGATVVGGTNACYEHLELRQGSGPGETSDYTGPFATSSNAAKNQKGKDLRTAFLLAYPRQEIVDKIVKPINPDAVVVNSEFMLPDQAGYDKLINSSGVSKYTTGTQATRTAAALALVKKYYPKAAAGSGSIKINLMLPANNSRRAAEAALVIAEEAKAGFTVSAPPISGWGGKLDQNAFDAEFYAWCPSSVTQTGTNANYQSDGGNNHIGYVSARMDKLLHSLEVQLTPAQVLAKWIQADSILIQDAVSLGIFQHPAATAYNSALFNVKPAPLSPNLVWNYWEWHY</sequence>
<gene>
    <name evidence="3" type="ORF">UFOPK2718_01334</name>
    <name evidence="4" type="ORF">UFOPK2936_01471</name>
    <name evidence="5" type="ORF">UFOPK3174_01115</name>
    <name evidence="6" type="ORF">UFOPK3328_01027</name>
    <name evidence="7" type="ORF">UFOPK3779_01446</name>
    <name evidence="8" type="ORF">UFOPK3913_01482</name>
    <name evidence="2" type="ORF">UFOPK4107_01453</name>
    <name evidence="9" type="ORF">UFOPK4403_01082</name>
</gene>
<dbReference type="GO" id="GO:0015833">
    <property type="term" value="P:peptide transport"/>
    <property type="evidence" value="ECO:0007669"/>
    <property type="project" value="TreeGrafter"/>
</dbReference>
<dbReference type="EMBL" id="CAEZZW010000010">
    <property type="protein sequence ID" value="CAB4788503.1"/>
    <property type="molecule type" value="Genomic_DNA"/>
</dbReference>
<dbReference type="EMBL" id="CAFBLD010000006">
    <property type="protein sequence ID" value="CAB4870507.1"/>
    <property type="molecule type" value="Genomic_DNA"/>
</dbReference>
<dbReference type="Gene3D" id="3.40.190.10">
    <property type="entry name" value="Periplasmic binding protein-like II"/>
    <property type="match status" value="1"/>
</dbReference>
<dbReference type="SUPFAM" id="SSF53850">
    <property type="entry name" value="Periplasmic binding protein-like II"/>
    <property type="match status" value="1"/>
</dbReference>
<evidence type="ECO:0000313" key="7">
    <source>
        <dbReference type="EMBL" id="CAB4954408.1"/>
    </source>
</evidence>
<evidence type="ECO:0000313" key="4">
    <source>
        <dbReference type="EMBL" id="CAB4788503.1"/>
    </source>
</evidence>
<dbReference type="EMBL" id="CAFBNH010000011">
    <property type="protein sequence ID" value="CAB4954408.1"/>
    <property type="molecule type" value="Genomic_DNA"/>
</dbReference>
<dbReference type="EMBL" id="CAEZYM010000015">
    <property type="protein sequence ID" value="CAB4732273.1"/>
    <property type="molecule type" value="Genomic_DNA"/>
</dbReference>
<dbReference type="InterPro" id="IPR000914">
    <property type="entry name" value="SBP_5_dom"/>
</dbReference>
<dbReference type="EMBL" id="CAFBQX010000007">
    <property type="protein sequence ID" value="CAB5074356.1"/>
    <property type="molecule type" value="Genomic_DNA"/>
</dbReference>
<feature type="domain" description="Solute-binding protein family 5" evidence="1">
    <location>
        <begin position="89"/>
        <end position="540"/>
    </location>
</feature>
<organism evidence="6">
    <name type="scientific">freshwater metagenome</name>
    <dbReference type="NCBI Taxonomy" id="449393"/>
    <lineage>
        <taxon>unclassified sequences</taxon>
        <taxon>metagenomes</taxon>
        <taxon>ecological metagenomes</taxon>
    </lineage>
</organism>
<dbReference type="PANTHER" id="PTHR30290">
    <property type="entry name" value="PERIPLASMIC BINDING COMPONENT OF ABC TRANSPORTER"/>
    <property type="match status" value="1"/>
</dbReference>
<evidence type="ECO:0000313" key="8">
    <source>
        <dbReference type="EMBL" id="CAB4986121.1"/>
    </source>
</evidence>
<dbReference type="Pfam" id="PF00496">
    <property type="entry name" value="SBP_bac_5"/>
    <property type="match status" value="1"/>
</dbReference>
<dbReference type="GO" id="GO:1904680">
    <property type="term" value="F:peptide transmembrane transporter activity"/>
    <property type="evidence" value="ECO:0007669"/>
    <property type="project" value="TreeGrafter"/>
</dbReference>
<dbReference type="EMBL" id="CAFBOC010000023">
    <property type="protein sequence ID" value="CAB4986121.1"/>
    <property type="molecule type" value="Genomic_DNA"/>
</dbReference>
<evidence type="ECO:0000313" key="2">
    <source>
        <dbReference type="EMBL" id="CAB4344789.1"/>
    </source>
</evidence>
<reference evidence="6" key="1">
    <citation type="submission" date="2020-05" db="EMBL/GenBank/DDBJ databases">
        <authorList>
            <person name="Chiriac C."/>
            <person name="Salcher M."/>
            <person name="Ghai R."/>
            <person name="Kavagutti S V."/>
        </authorList>
    </citation>
    <scope>NUCLEOTIDE SEQUENCE</scope>
</reference>
<accession>A0A6J7DIL7</accession>
<evidence type="ECO:0000313" key="5">
    <source>
        <dbReference type="EMBL" id="CAB4831258.1"/>
    </source>
</evidence>
<evidence type="ECO:0000259" key="1">
    <source>
        <dbReference type="Pfam" id="PF00496"/>
    </source>
</evidence>